<dbReference type="AlphaFoldDB" id="Q6AKG0"/>
<dbReference type="InterPro" id="IPR023129">
    <property type="entry name" value="MTH889-like_dom_sf"/>
</dbReference>
<dbReference type="HOGENOM" id="CLU_179754_1_0_7"/>
<dbReference type="Proteomes" id="UP000000602">
    <property type="component" value="Chromosome"/>
</dbReference>
<dbReference type="InterPro" id="IPR003831">
    <property type="entry name" value="DUF211"/>
</dbReference>
<evidence type="ECO:0000313" key="2">
    <source>
        <dbReference type="Proteomes" id="UP000000602"/>
    </source>
</evidence>
<sequence>MTKTRRVVLDVLKPHQPNALDFSSTLADLGGDYRIKLTVTEVDKNTESTIVTIEGADINFENIKTAIEKMGASVHSIDEVEVYGTEPT</sequence>
<dbReference type="SUPFAM" id="SSF160363">
    <property type="entry name" value="MTH889-like"/>
    <property type="match status" value="1"/>
</dbReference>
<dbReference type="PANTHER" id="PTHR42240:SF1">
    <property type="entry name" value="DUF211 DOMAIN-CONTAINING PROTEIN"/>
    <property type="match status" value="1"/>
</dbReference>
<protein>
    <recommendedName>
        <fullName evidence="3">DUF211 domain-containing protein</fullName>
    </recommendedName>
</protein>
<evidence type="ECO:0000313" key="1">
    <source>
        <dbReference type="EMBL" id="CAG37165.1"/>
    </source>
</evidence>
<dbReference type="Pfam" id="PF02680">
    <property type="entry name" value="DUF211"/>
    <property type="match status" value="1"/>
</dbReference>
<reference evidence="2" key="1">
    <citation type="journal article" date="2004" name="Environ. Microbiol.">
        <title>The genome of Desulfotalea psychrophila, a sulfate-reducing bacterium from permanently cold Arctic sediments.</title>
        <authorList>
            <person name="Rabus R."/>
            <person name="Ruepp A."/>
            <person name="Frickey T."/>
            <person name="Rattei T."/>
            <person name="Fartmann B."/>
            <person name="Stark M."/>
            <person name="Bauer M."/>
            <person name="Zibat A."/>
            <person name="Lombardot T."/>
            <person name="Becker I."/>
            <person name="Amann J."/>
            <person name="Gellner K."/>
            <person name="Teeling H."/>
            <person name="Leuschner W.D."/>
            <person name="Gloeckner F.-O."/>
            <person name="Lupas A.N."/>
            <person name="Amann R."/>
            <person name="Klenk H.-P."/>
        </authorList>
    </citation>
    <scope>NUCLEOTIDE SEQUENCE [LARGE SCALE GENOMIC DNA]</scope>
    <source>
        <strain evidence="2">DSM 12343 / LSv54</strain>
    </source>
</reference>
<dbReference type="EMBL" id="CR522870">
    <property type="protein sequence ID" value="CAG37165.1"/>
    <property type="molecule type" value="Genomic_DNA"/>
</dbReference>
<organism evidence="1 2">
    <name type="scientific">Desulfotalea psychrophila (strain LSv54 / DSM 12343)</name>
    <dbReference type="NCBI Taxonomy" id="177439"/>
    <lineage>
        <taxon>Bacteria</taxon>
        <taxon>Pseudomonadati</taxon>
        <taxon>Thermodesulfobacteriota</taxon>
        <taxon>Desulfobulbia</taxon>
        <taxon>Desulfobulbales</taxon>
        <taxon>Desulfocapsaceae</taxon>
        <taxon>Desulfotalea</taxon>
    </lineage>
</organism>
<name>Q6AKG0_DESPS</name>
<proteinExistence type="predicted"/>
<dbReference type="Gene3D" id="3.30.70.1340">
    <property type="entry name" value="MTH889-like domain"/>
    <property type="match status" value="1"/>
</dbReference>
<dbReference type="KEGG" id="dps:DP2436"/>
<keyword evidence="2" id="KW-1185">Reference proteome</keyword>
<accession>Q6AKG0</accession>
<dbReference type="OrthoDB" id="5431975at2"/>
<dbReference type="PANTHER" id="PTHR42240">
    <property type="entry name" value="DUF211 DOMAIN-CONTAINING PROTEIN"/>
    <property type="match status" value="1"/>
</dbReference>
<gene>
    <name evidence="1" type="ordered locus">DP2436</name>
</gene>
<dbReference type="RefSeq" id="WP_011189677.1">
    <property type="nucleotide sequence ID" value="NC_006138.1"/>
</dbReference>
<evidence type="ECO:0008006" key="3">
    <source>
        <dbReference type="Google" id="ProtNLM"/>
    </source>
</evidence>
<dbReference type="eggNOG" id="COG1888">
    <property type="taxonomic scope" value="Bacteria"/>
</dbReference>